<sequence length="55" mass="5763">MRQATKGGVREEEAGEEAGHTHLPLPLPPPPSPAPASLGPATTVARPYRLYGADF</sequence>
<gene>
    <name evidence="2" type="ORF">PPACK8108_LOCUS17070</name>
</gene>
<reference evidence="2" key="1">
    <citation type="submission" date="2022-06" db="EMBL/GenBank/DDBJ databases">
        <authorList>
            <consortium name="SYNGENTA / RWTH Aachen University"/>
        </authorList>
    </citation>
    <scope>NUCLEOTIDE SEQUENCE</scope>
</reference>
<dbReference type="Proteomes" id="UP001153365">
    <property type="component" value="Unassembled WGS sequence"/>
</dbReference>
<feature type="compositionally biased region" description="Basic and acidic residues" evidence="1">
    <location>
        <begin position="8"/>
        <end position="20"/>
    </location>
</feature>
<accession>A0AAV0B941</accession>
<protein>
    <submittedName>
        <fullName evidence="2">Uncharacterized protein</fullName>
    </submittedName>
</protein>
<comment type="caution">
    <text evidence="2">The sequence shown here is derived from an EMBL/GenBank/DDBJ whole genome shotgun (WGS) entry which is preliminary data.</text>
</comment>
<proteinExistence type="predicted"/>
<evidence type="ECO:0000313" key="3">
    <source>
        <dbReference type="Proteomes" id="UP001153365"/>
    </source>
</evidence>
<evidence type="ECO:0000313" key="2">
    <source>
        <dbReference type="EMBL" id="CAH7683506.1"/>
    </source>
</evidence>
<organism evidence="2 3">
    <name type="scientific">Phakopsora pachyrhizi</name>
    <name type="common">Asian soybean rust disease fungus</name>
    <dbReference type="NCBI Taxonomy" id="170000"/>
    <lineage>
        <taxon>Eukaryota</taxon>
        <taxon>Fungi</taxon>
        <taxon>Dikarya</taxon>
        <taxon>Basidiomycota</taxon>
        <taxon>Pucciniomycotina</taxon>
        <taxon>Pucciniomycetes</taxon>
        <taxon>Pucciniales</taxon>
        <taxon>Phakopsoraceae</taxon>
        <taxon>Phakopsora</taxon>
    </lineage>
</organism>
<feature type="region of interest" description="Disordered" evidence="1">
    <location>
        <begin position="1"/>
        <end position="41"/>
    </location>
</feature>
<feature type="compositionally biased region" description="Pro residues" evidence="1">
    <location>
        <begin position="25"/>
        <end position="34"/>
    </location>
</feature>
<dbReference type="AlphaFoldDB" id="A0AAV0B941"/>
<dbReference type="EMBL" id="CALTRL010004733">
    <property type="protein sequence ID" value="CAH7683506.1"/>
    <property type="molecule type" value="Genomic_DNA"/>
</dbReference>
<name>A0AAV0B941_PHAPC</name>
<evidence type="ECO:0000256" key="1">
    <source>
        <dbReference type="SAM" id="MobiDB-lite"/>
    </source>
</evidence>
<keyword evidence="3" id="KW-1185">Reference proteome</keyword>